<accession>A0A1M6CWX9</accession>
<dbReference type="Proteomes" id="UP000184432">
    <property type="component" value="Unassembled WGS sequence"/>
</dbReference>
<dbReference type="NCBIfam" id="TIGR04131">
    <property type="entry name" value="Bac_Flav_CTERM"/>
    <property type="match status" value="1"/>
</dbReference>
<dbReference type="InterPro" id="IPR026341">
    <property type="entry name" value="T9SS_type_B"/>
</dbReference>
<evidence type="ECO:0000313" key="3">
    <source>
        <dbReference type="Proteomes" id="UP000184432"/>
    </source>
</evidence>
<dbReference type="InterPro" id="IPR032675">
    <property type="entry name" value="LRR_dom_sf"/>
</dbReference>
<dbReference type="PANTHER" id="PTHR45661">
    <property type="entry name" value="SURFACE ANTIGEN"/>
    <property type="match status" value="1"/>
</dbReference>
<dbReference type="AlphaFoldDB" id="A0A1M6CWX9"/>
<organism evidence="2 3">
    <name type="scientific">Aquimarina spongiae</name>
    <dbReference type="NCBI Taxonomy" id="570521"/>
    <lineage>
        <taxon>Bacteria</taxon>
        <taxon>Pseudomonadati</taxon>
        <taxon>Bacteroidota</taxon>
        <taxon>Flavobacteriia</taxon>
        <taxon>Flavobacteriales</taxon>
        <taxon>Flavobacteriaceae</taxon>
        <taxon>Aquimarina</taxon>
    </lineage>
</organism>
<evidence type="ECO:0000313" key="2">
    <source>
        <dbReference type="EMBL" id="SHI65575.1"/>
    </source>
</evidence>
<reference evidence="3" key="1">
    <citation type="submission" date="2016-11" db="EMBL/GenBank/DDBJ databases">
        <authorList>
            <person name="Varghese N."/>
            <person name="Submissions S."/>
        </authorList>
    </citation>
    <scope>NUCLEOTIDE SEQUENCE [LARGE SCALE GENOMIC DNA]</scope>
    <source>
        <strain evidence="3">DSM 22623</strain>
    </source>
</reference>
<gene>
    <name evidence="2" type="ORF">SAMN04488508_102327</name>
</gene>
<keyword evidence="3" id="KW-1185">Reference proteome</keyword>
<proteinExistence type="predicted"/>
<dbReference type="OrthoDB" id="1385830at2"/>
<dbReference type="RefSeq" id="WP_073315033.1">
    <property type="nucleotide sequence ID" value="NZ_FQYP01000002.1"/>
</dbReference>
<dbReference type="Pfam" id="PF13585">
    <property type="entry name" value="CHU_C"/>
    <property type="match status" value="1"/>
</dbReference>
<dbReference type="Gene3D" id="3.40.50.12480">
    <property type="match status" value="1"/>
</dbReference>
<dbReference type="EMBL" id="FQYP01000002">
    <property type="protein sequence ID" value="SHI65575.1"/>
    <property type="molecule type" value="Genomic_DNA"/>
</dbReference>
<feature type="domain" description="Bacterial Ig-like" evidence="1">
    <location>
        <begin position="774"/>
        <end position="859"/>
    </location>
</feature>
<dbReference type="SUPFAM" id="SSF52058">
    <property type="entry name" value="L domain-like"/>
    <property type="match status" value="1"/>
</dbReference>
<dbReference type="STRING" id="570521.SAMN04488508_102327"/>
<evidence type="ECO:0000259" key="1">
    <source>
        <dbReference type="Pfam" id="PF19078"/>
    </source>
</evidence>
<protein>
    <submittedName>
        <fullName evidence="2">Gliding motility-associated C-terminal domain-containing protein</fullName>
    </submittedName>
</protein>
<dbReference type="InterPro" id="IPR053139">
    <property type="entry name" value="Surface_bspA-like"/>
</dbReference>
<dbReference type="InterPro" id="IPR026906">
    <property type="entry name" value="LRR_5"/>
</dbReference>
<dbReference type="InterPro" id="IPR044048">
    <property type="entry name" value="Big_12"/>
</dbReference>
<sequence>MKNPKQLQLLLSVIFMVWMSLAGYGQNVGSEFTVDEIKYKITAPTTVEIVDYLGTETEVTIPQTVNDQGKDYEVTAIGNRAFHLKQLTKVTFSTPSNVTSIGQDAFFQNQLTGVLEIPESVTDIGQRAFGSNKEMTEVTIPNGVTRVEQWAFAQNGLTKVTIPASVESIGKQAFFANNDLDLVTIKRNPPPTYEADTFQARSGGEFLLISFDLRVPFEAIEAYENAGWADYGNVTSGITSLEGVKYGIVDSPTEATVIDITGNNSTDFNLVVPETIDIDGNTYPVTAIGDNAFQGAGDLLQLVLPRSMKKIGFQAFYTAIHINRLTIMSDEPPALDPDAFEYPYRSERINLVVPEGRIGDYKDAGWTGFKNIFSLEGQIHINSGFHWKVTSVSPNEMELADYVGTQEGHMEIPSEVRYYSIDPNDSDPEFGHGTYQVTSIGNNAFWRYGFYPLTSVDIPDIVTSIGDCAFCGNDLTEVVIPGAVTWIGKNAFLNNNITSVEIPESLTSMGEQAFAHNELTSVTTPSNVSWIRRWTYSSNLLTEVTISSKVTRIDLYAFLDNSNLRLVTVEANDPPSLDKNAFSNAYRDQIDLVVPVGTMQDYLDNGWDGFKSISFGIFTVDGIRYGITSPTDVMVVDYTGTNADVSIPETVDHGENTYAVITIKENAFQNKGLTSIEIPLSVISIGELAFSDNQLTTITIPGDVERIDNHAFYNNPDLASVTVEANDPPVLHATAFANANRHQIDLVVPTGRMQVYEDNGWGGFRSALDGSAPPQPTIDAPQSINHLNPFTVNIAFDDEVTDFVLDDIEITNATVSLLKGSGSTYAATIVATSLCDGDITIEVPANVAMGANNLPNMEASKASIETVTFSERCGSEALVGLNRGFSPNGDGIADTLVIQGLEKYGNNVVKIYNLNQQLLFSGHYEGPGGGWDGTHKGSLVPVGSYVCVIDYNEPELRHETKLIYVNY</sequence>
<dbReference type="Pfam" id="PF19078">
    <property type="entry name" value="Big_12"/>
    <property type="match status" value="1"/>
</dbReference>
<dbReference type="PANTHER" id="PTHR45661:SF3">
    <property type="entry name" value="IG-LIKE DOMAIN-CONTAINING PROTEIN"/>
    <property type="match status" value="1"/>
</dbReference>
<dbReference type="Pfam" id="PF13306">
    <property type="entry name" value="LRR_5"/>
    <property type="match status" value="4"/>
</dbReference>
<name>A0A1M6CWX9_9FLAO</name>
<dbReference type="Gene3D" id="3.80.10.10">
    <property type="entry name" value="Ribonuclease Inhibitor"/>
    <property type="match status" value="4"/>
</dbReference>